<organism evidence="1 2">
    <name type="scientific">Beggiatoa leptomitoformis</name>
    <dbReference type="NCBI Taxonomy" id="288004"/>
    <lineage>
        <taxon>Bacteria</taxon>
        <taxon>Pseudomonadati</taxon>
        <taxon>Pseudomonadota</taxon>
        <taxon>Gammaproteobacteria</taxon>
        <taxon>Thiotrichales</taxon>
        <taxon>Thiotrichaceae</taxon>
        <taxon>Beggiatoa</taxon>
    </lineage>
</organism>
<proteinExistence type="predicted"/>
<evidence type="ECO:0000313" key="1">
    <source>
        <dbReference type="EMBL" id="AUI68558.1"/>
    </source>
</evidence>
<sequence length="72" mass="8175">MEFATVTEALTVLKNTDGDNFRWIAAIYYLLNEAPSEARADMAEKFNTMPVEQQSLIQSMLDIYQVTKKAAQ</sequence>
<dbReference type="RefSeq" id="WP_062154776.1">
    <property type="nucleotide sequence ID" value="NZ_CP012373.2"/>
</dbReference>
<dbReference type="OrthoDB" id="9957197at2"/>
<accession>A0A2N9YDI7</accession>
<dbReference type="AlphaFoldDB" id="A0A2N9YDI7"/>
<keyword evidence="2" id="KW-1185">Reference proteome</keyword>
<reference evidence="2" key="1">
    <citation type="submission" date="2016-12" db="EMBL/GenBank/DDBJ databases">
        <title>Complete Genome Sequence of Beggiatoa leptomitiformis D-401.</title>
        <authorList>
            <person name="Fomenkov A."/>
            <person name="Vincze T."/>
            <person name="Grabovich M."/>
            <person name="Anton B.P."/>
            <person name="Dubinina G."/>
            <person name="Orlova M."/>
            <person name="Belousova E."/>
            <person name="Roberts R.J."/>
        </authorList>
    </citation>
    <scope>NUCLEOTIDE SEQUENCE [LARGE SCALE GENOMIC DNA]</scope>
    <source>
        <strain evidence="2">D-401</strain>
    </source>
</reference>
<name>A0A2N9YDI7_9GAMM</name>
<dbReference type="KEGG" id="blep:AL038_16780"/>
<dbReference type="Proteomes" id="UP000234271">
    <property type="component" value="Chromosome"/>
</dbReference>
<protein>
    <submittedName>
        <fullName evidence="1">Uncharacterized protein</fullName>
    </submittedName>
</protein>
<evidence type="ECO:0000313" key="2">
    <source>
        <dbReference type="Proteomes" id="UP000234271"/>
    </source>
</evidence>
<dbReference type="EMBL" id="CP018889">
    <property type="protein sequence ID" value="AUI68558.1"/>
    <property type="molecule type" value="Genomic_DNA"/>
</dbReference>
<gene>
    <name evidence="1" type="ORF">BLE401_07460</name>
</gene>